<sequence length="78" mass="9058">MFYSSLSKRACVSNGAQKLTLLIFISPFSNREFIRERRRKSVGIRRYSIVVSNLNTKFGVNLYMKSKEFVGPFRLFGV</sequence>
<reference evidence="1 2" key="1">
    <citation type="journal article" date="2020" name="bioRxiv">
        <title>Sequence and annotation of 42 cannabis genomes reveals extensive copy number variation in cannabinoid synthesis and pathogen resistance genes.</title>
        <authorList>
            <person name="Mckernan K.J."/>
            <person name="Helbert Y."/>
            <person name="Kane L.T."/>
            <person name="Ebling H."/>
            <person name="Zhang L."/>
            <person name="Liu B."/>
            <person name="Eaton Z."/>
            <person name="Mclaughlin S."/>
            <person name="Kingan S."/>
            <person name="Baybayan P."/>
            <person name="Concepcion G."/>
            <person name="Jordan M."/>
            <person name="Riva A."/>
            <person name="Barbazuk W."/>
            <person name="Harkins T."/>
        </authorList>
    </citation>
    <scope>NUCLEOTIDE SEQUENCE [LARGE SCALE GENOMIC DNA]</scope>
    <source>
        <strain evidence="2">cv. Jamaican Lion 4</strain>
        <tissue evidence="1">Leaf</tissue>
    </source>
</reference>
<dbReference type="AlphaFoldDB" id="A0A7J6FRL5"/>
<evidence type="ECO:0000313" key="2">
    <source>
        <dbReference type="Proteomes" id="UP000525078"/>
    </source>
</evidence>
<proteinExistence type="predicted"/>
<accession>A0A7J6FRL5</accession>
<name>A0A7J6FRL5_CANSA</name>
<protein>
    <submittedName>
        <fullName evidence="1">Uncharacterized protein</fullName>
    </submittedName>
</protein>
<dbReference type="EMBL" id="JAATIP010000105">
    <property type="protein sequence ID" value="KAF4372439.1"/>
    <property type="molecule type" value="Genomic_DNA"/>
</dbReference>
<dbReference type="Proteomes" id="UP000525078">
    <property type="component" value="Unassembled WGS sequence"/>
</dbReference>
<comment type="caution">
    <text evidence="1">The sequence shown here is derived from an EMBL/GenBank/DDBJ whole genome shotgun (WGS) entry which is preliminary data.</text>
</comment>
<organism evidence="1 2">
    <name type="scientific">Cannabis sativa</name>
    <name type="common">Hemp</name>
    <name type="synonym">Marijuana</name>
    <dbReference type="NCBI Taxonomy" id="3483"/>
    <lineage>
        <taxon>Eukaryota</taxon>
        <taxon>Viridiplantae</taxon>
        <taxon>Streptophyta</taxon>
        <taxon>Embryophyta</taxon>
        <taxon>Tracheophyta</taxon>
        <taxon>Spermatophyta</taxon>
        <taxon>Magnoliopsida</taxon>
        <taxon>eudicotyledons</taxon>
        <taxon>Gunneridae</taxon>
        <taxon>Pentapetalae</taxon>
        <taxon>rosids</taxon>
        <taxon>fabids</taxon>
        <taxon>Rosales</taxon>
        <taxon>Cannabaceae</taxon>
        <taxon>Cannabis</taxon>
    </lineage>
</organism>
<evidence type="ECO:0000313" key="1">
    <source>
        <dbReference type="EMBL" id="KAF4372439.1"/>
    </source>
</evidence>
<gene>
    <name evidence="1" type="ORF">F8388_027112</name>
</gene>